<dbReference type="GO" id="GO:0015079">
    <property type="term" value="F:potassium ion transmembrane transporter activity"/>
    <property type="evidence" value="ECO:0007669"/>
    <property type="project" value="InterPro"/>
</dbReference>
<comment type="subcellular location">
    <subcellularLocation>
        <location evidence="1">Cell membrane</location>
        <topology evidence="1">Multi-pass membrane protein</topology>
    </subcellularLocation>
</comment>
<comment type="similarity">
    <text evidence="2">Belongs to the HAK/KUP transporter (TC 2.A.72.3) family.</text>
</comment>
<organism evidence="6 7">
    <name type="scientific">Trifolium pratense</name>
    <name type="common">Red clover</name>
    <dbReference type="NCBI Taxonomy" id="57577"/>
    <lineage>
        <taxon>Eukaryota</taxon>
        <taxon>Viridiplantae</taxon>
        <taxon>Streptophyta</taxon>
        <taxon>Embryophyta</taxon>
        <taxon>Tracheophyta</taxon>
        <taxon>Spermatophyta</taxon>
        <taxon>Magnoliopsida</taxon>
        <taxon>eudicotyledons</taxon>
        <taxon>Gunneridae</taxon>
        <taxon>Pentapetalae</taxon>
        <taxon>rosids</taxon>
        <taxon>fabids</taxon>
        <taxon>Fabales</taxon>
        <taxon>Fabaceae</taxon>
        <taxon>Papilionoideae</taxon>
        <taxon>50 kb inversion clade</taxon>
        <taxon>NPAAA clade</taxon>
        <taxon>Hologalegina</taxon>
        <taxon>IRL clade</taxon>
        <taxon>Trifolieae</taxon>
        <taxon>Trifolium</taxon>
    </lineage>
</organism>
<dbReference type="InterPro" id="IPR003855">
    <property type="entry name" value="K+_transporter"/>
</dbReference>
<reference evidence="6 7" key="2">
    <citation type="journal article" date="2017" name="Front. Plant Sci.">
        <title>Gene Classification and Mining of Molecular Markers Useful in Red Clover (Trifolium pratense) Breeding.</title>
        <authorList>
            <person name="Istvanek J."/>
            <person name="Dluhosova J."/>
            <person name="Dluhos P."/>
            <person name="Patkova L."/>
            <person name="Nedelnik J."/>
            <person name="Repkova J."/>
        </authorList>
    </citation>
    <scope>NUCLEOTIDE SEQUENCE [LARGE SCALE GENOMIC DNA]</scope>
    <source>
        <strain evidence="7">cv. Tatra</strain>
        <tissue evidence="6">Young leaves</tissue>
    </source>
</reference>
<evidence type="ECO:0000259" key="5">
    <source>
        <dbReference type="Pfam" id="PF02705"/>
    </source>
</evidence>
<feature type="region of interest" description="Disordered" evidence="3">
    <location>
        <begin position="1"/>
        <end position="33"/>
    </location>
</feature>
<protein>
    <submittedName>
        <fullName evidence="6">Putative potassium transporter 17-like protein</fullName>
    </submittedName>
</protein>
<dbReference type="InterPro" id="IPR053951">
    <property type="entry name" value="K_trans_N"/>
</dbReference>
<evidence type="ECO:0000256" key="3">
    <source>
        <dbReference type="SAM" id="MobiDB-lite"/>
    </source>
</evidence>
<sequence>MSSMEETHHHHSSSFSNDVVLNLPDSQPQGKKKKDTLVLAYKTLGVVFGGLVTSPLYVYPSMPLNSPTEQDYLGIYSIMFWTLTLIGLVKYANIAIRADDHGEESYAFLFSASIVFLAH</sequence>
<dbReference type="GO" id="GO:0005886">
    <property type="term" value="C:plasma membrane"/>
    <property type="evidence" value="ECO:0007669"/>
    <property type="project" value="UniProtKB-SubCell"/>
</dbReference>
<proteinExistence type="inferred from homology"/>
<dbReference type="EMBL" id="ASHM01006181">
    <property type="protein sequence ID" value="PNY13582.1"/>
    <property type="molecule type" value="Genomic_DNA"/>
</dbReference>
<gene>
    <name evidence="6" type="ORF">L195_g010240</name>
</gene>
<evidence type="ECO:0000313" key="6">
    <source>
        <dbReference type="EMBL" id="PNY13582.1"/>
    </source>
</evidence>
<keyword evidence="4" id="KW-0812">Transmembrane</keyword>
<feature type="domain" description="K+ potassium transporter integral membrane" evidence="5">
    <location>
        <begin position="39"/>
        <end position="103"/>
    </location>
</feature>
<keyword evidence="4" id="KW-1133">Transmembrane helix</keyword>
<dbReference type="Pfam" id="PF02705">
    <property type="entry name" value="K_trans"/>
    <property type="match status" value="1"/>
</dbReference>
<feature type="transmembrane region" description="Helical" evidence="4">
    <location>
        <begin position="39"/>
        <end position="60"/>
    </location>
</feature>
<evidence type="ECO:0000256" key="1">
    <source>
        <dbReference type="ARBA" id="ARBA00004651"/>
    </source>
</evidence>
<evidence type="ECO:0000313" key="7">
    <source>
        <dbReference type="Proteomes" id="UP000236291"/>
    </source>
</evidence>
<evidence type="ECO:0000256" key="2">
    <source>
        <dbReference type="ARBA" id="ARBA00008440"/>
    </source>
</evidence>
<dbReference type="PANTHER" id="PTHR30540">
    <property type="entry name" value="OSMOTIC STRESS POTASSIUM TRANSPORTER"/>
    <property type="match status" value="1"/>
</dbReference>
<feature type="transmembrane region" description="Helical" evidence="4">
    <location>
        <begin position="72"/>
        <end position="89"/>
    </location>
</feature>
<accession>A0A2K3PE73</accession>
<dbReference type="STRING" id="57577.A0A2K3PE73"/>
<name>A0A2K3PE73_TRIPR</name>
<comment type="caution">
    <text evidence="6">The sequence shown here is derived from an EMBL/GenBank/DDBJ whole genome shotgun (WGS) entry which is preliminary data.</text>
</comment>
<reference evidence="6 7" key="1">
    <citation type="journal article" date="2014" name="Am. J. Bot.">
        <title>Genome assembly and annotation for red clover (Trifolium pratense; Fabaceae).</title>
        <authorList>
            <person name="Istvanek J."/>
            <person name="Jaros M."/>
            <person name="Krenek A."/>
            <person name="Repkova J."/>
        </authorList>
    </citation>
    <scope>NUCLEOTIDE SEQUENCE [LARGE SCALE GENOMIC DNA]</scope>
    <source>
        <strain evidence="7">cv. Tatra</strain>
        <tissue evidence="6">Young leaves</tissue>
    </source>
</reference>
<dbReference type="PANTHER" id="PTHR30540:SF13">
    <property type="entry name" value="POTASSIUM TRANSPORTER 17-RELATED"/>
    <property type="match status" value="1"/>
</dbReference>
<dbReference type="Proteomes" id="UP000236291">
    <property type="component" value="Unassembled WGS sequence"/>
</dbReference>
<keyword evidence="4" id="KW-0472">Membrane</keyword>
<evidence type="ECO:0000256" key="4">
    <source>
        <dbReference type="SAM" id="Phobius"/>
    </source>
</evidence>
<dbReference type="AlphaFoldDB" id="A0A2K3PE73"/>